<dbReference type="PANTHER" id="PTHR33525:SF4">
    <property type="entry name" value="CYCLIC DI-GMP PHOSPHODIESTERASE CDGJ"/>
    <property type="match status" value="1"/>
</dbReference>
<dbReference type="RefSeq" id="WP_058934571.1">
    <property type="nucleotide sequence ID" value="NZ_CP013729.1"/>
</dbReference>
<sequence>MNSTHAVLGQLALGYAPLVTRPLDIEATRVTVFALRPEATPAPAEVLAALTDAFPAKPVVLNVAHEGLLKGLLATSLPRHFRVEVPAFLVGDAELATHIQARAAEGVVTLLKGRSEAPGFKQIVLDLSDLASGPAPAGKTVLVSGARSSDDFKQAWDKGAAGVLGWPFHGEFDAPATPPAGKDTQAADLQVIVELMSRVDQGEDVERLEQTLKRDPSLAFKLLRYMNSAAFGLSVEVSSFRHAIMLLGYARLRRWLALLLATASKEHAMRPVMFAALRRGLLMEDLAKSMAEAELRDEMFICGLFSLLDHMLRQPFEKLLQSIPVPERVRQALVDQNGPYKPYLDLVQAIENESVFDTRTAIDALMLSPEEVNNAVLRALHKAGQLE</sequence>
<accession>A0A0U3MC61</accession>
<dbReference type="InterPro" id="IPR052340">
    <property type="entry name" value="RNase_Y/CdgJ"/>
</dbReference>
<reference evidence="1 2" key="1">
    <citation type="submission" date="2015-12" db="EMBL/GenBank/DDBJ databases">
        <title>Complete genome of Roseateles depolymerans KCTC 42856.</title>
        <authorList>
            <person name="Kim K.M."/>
        </authorList>
    </citation>
    <scope>NUCLEOTIDE SEQUENCE [LARGE SCALE GENOMIC DNA]</scope>
    <source>
        <strain evidence="1 2">KCTC 42856</strain>
    </source>
</reference>
<protein>
    <submittedName>
        <fullName evidence="1">Signal transduction protein</fullName>
    </submittedName>
</protein>
<dbReference type="STRING" id="76731.RD2015_1772"/>
<dbReference type="PROSITE" id="PS51833">
    <property type="entry name" value="HDOD"/>
    <property type="match status" value="1"/>
</dbReference>
<dbReference type="PATRIC" id="fig|76731.3.peg.1815"/>
<organism evidence="1 2">
    <name type="scientific">Roseateles depolymerans</name>
    <dbReference type="NCBI Taxonomy" id="76731"/>
    <lineage>
        <taxon>Bacteria</taxon>
        <taxon>Pseudomonadati</taxon>
        <taxon>Pseudomonadota</taxon>
        <taxon>Betaproteobacteria</taxon>
        <taxon>Burkholderiales</taxon>
        <taxon>Sphaerotilaceae</taxon>
        <taxon>Roseateles</taxon>
    </lineage>
</organism>
<keyword evidence="2" id="KW-1185">Reference proteome</keyword>
<dbReference type="Pfam" id="PF08668">
    <property type="entry name" value="HDOD"/>
    <property type="match status" value="1"/>
</dbReference>
<dbReference type="Gene3D" id="1.10.3210.10">
    <property type="entry name" value="Hypothetical protein af1432"/>
    <property type="match status" value="1"/>
</dbReference>
<dbReference type="OrthoDB" id="9804751at2"/>
<dbReference type="InterPro" id="IPR013976">
    <property type="entry name" value="HDOD"/>
</dbReference>
<dbReference type="SUPFAM" id="SSF109604">
    <property type="entry name" value="HD-domain/PDEase-like"/>
    <property type="match status" value="1"/>
</dbReference>
<dbReference type="Proteomes" id="UP000060699">
    <property type="component" value="Chromosome"/>
</dbReference>
<proteinExistence type="predicted"/>
<dbReference type="AlphaFoldDB" id="A0A0U3MC61"/>
<gene>
    <name evidence="1" type="ORF">RD2015_1772</name>
</gene>
<dbReference type="EMBL" id="CP013729">
    <property type="protein sequence ID" value="ALV06253.1"/>
    <property type="molecule type" value="Genomic_DNA"/>
</dbReference>
<name>A0A0U3MC61_9BURK</name>
<dbReference type="PANTHER" id="PTHR33525">
    <property type="match status" value="1"/>
</dbReference>
<evidence type="ECO:0000313" key="2">
    <source>
        <dbReference type="Proteomes" id="UP000060699"/>
    </source>
</evidence>
<evidence type="ECO:0000313" key="1">
    <source>
        <dbReference type="EMBL" id="ALV06253.1"/>
    </source>
</evidence>
<dbReference type="KEGG" id="rdp:RD2015_1772"/>